<gene>
    <name evidence="2" type="ORF">CI1B_02370</name>
</gene>
<name>A0A508ST10_9BRAD</name>
<evidence type="ECO:0000313" key="3">
    <source>
        <dbReference type="Proteomes" id="UP000328092"/>
    </source>
</evidence>
<accession>A0A508ST10</accession>
<proteinExistence type="predicted"/>
<evidence type="ECO:0000256" key="1">
    <source>
        <dbReference type="SAM" id="MobiDB-lite"/>
    </source>
</evidence>
<dbReference type="RefSeq" id="WP_139482591.1">
    <property type="nucleotide sequence ID" value="NZ_CAADFB020000021.1"/>
</dbReference>
<evidence type="ECO:0000313" key="2">
    <source>
        <dbReference type="EMBL" id="VIO65140.1"/>
    </source>
</evidence>
<feature type="region of interest" description="Disordered" evidence="1">
    <location>
        <begin position="50"/>
        <end position="82"/>
    </location>
</feature>
<protein>
    <submittedName>
        <fullName evidence="2">Uncharacterized protein</fullName>
    </submittedName>
</protein>
<sequence length="82" mass="8522">MTQPVRHIRKRTPISVHDGAIIDGARAAIAHSLKILRDCQPATFVGRARDPVAAGNTSPAGDASPEFTEEANSGVVPKAHGG</sequence>
<reference evidence="2" key="1">
    <citation type="submission" date="2019-02" db="EMBL/GenBank/DDBJ databases">
        <authorList>
            <person name="Pothier F.J."/>
        </authorList>
    </citation>
    <scope>NUCLEOTIDE SEQUENCE</scope>
    <source>
        <strain evidence="2">CI-1B</strain>
    </source>
</reference>
<dbReference type="EMBL" id="CAADFC020000004">
    <property type="protein sequence ID" value="VIO65140.1"/>
    <property type="molecule type" value="Genomic_DNA"/>
</dbReference>
<dbReference type="Proteomes" id="UP000328092">
    <property type="component" value="Unassembled WGS sequence"/>
</dbReference>
<dbReference type="AlphaFoldDB" id="A0A508ST10"/>
<organism evidence="2 3">
    <name type="scientific">Bradyrhizobium ivorense</name>
    <dbReference type="NCBI Taxonomy" id="2511166"/>
    <lineage>
        <taxon>Bacteria</taxon>
        <taxon>Pseudomonadati</taxon>
        <taxon>Pseudomonadota</taxon>
        <taxon>Alphaproteobacteria</taxon>
        <taxon>Hyphomicrobiales</taxon>
        <taxon>Nitrobacteraceae</taxon>
        <taxon>Bradyrhizobium</taxon>
    </lineage>
</organism>
<comment type="caution">
    <text evidence="2">The sequence shown here is derived from an EMBL/GenBank/DDBJ whole genome shotgun (WGS) entry which is preliminary data.</text>
</comment>
<keyword evidence="3" id="KW-1185">Reference proteome</keyword>